<dbReference type="EMBL" id="UAUE01000024">
    <property type="protein sequence ID" value="SPY98653.1"/>
    <property type="molecule type" value="Genomic_DNA"/>
</dbReference>
<protein>
    <submittedName>
        <fullName evidence="1">Uncharacterized protein</fullName>
    </submittedName>
</protein>
<proteinExistence type="predicted"/>
<gene>
    <name evidence="1" type="ORF">NCTC10975_03296</name>
</gene>
<dbReference type="RefSeq" id="WP_087740773.1">
    <property type="nucleotide sequence ID" value="NZ_CAXOHV010000006.1"/>
</dbReference>
<reference evidence="1 2" key="1">
    <citation type="submission" date="2018-06" db="EMBL/GenBank/DDBJ databases">
        <authorList>
            <consortium name="Pathogen Informatics"/>
            <person name="Doyle S."/>
        </authorList>
    </citation>
    <scope>NUCLEOTIDE SEQUENCE [LARGE SCALE GENOMIC DNA]</scope>
    <source>
        <strain evidence="1 2">NCTC10975</strain>
    </source>
</reference>
<dbReference type="Proteomes" id="UP000251485">
    <property type="component" value="Unassembled WGS sequence"/>
</dbReference>
<name>A0A2X2BUY2_PROMI</name>
<dbReference type="AlphaFoldDB" id="A0A2X2BUY2"/>
<organism evidence="1 2">
    <name type="scientific">Proteus mirabilis</name>
    <dbReference type="NCBI Taxonomy" id="584"/>
    <lineage>
        <taxon>Bacteria</taxon>
        <taxon>Pseudomonadati</taxon>
        <taxon>Pseudomonadota</taxon>
        <taxon>Gammaproteobacteria</taxon>
        <taxon>Enterobacterales</taxon>
        <taxon>Morganellaceae</taxon>
        <taxon>Proteus</taxon>
    </lineage>
</organism>
<sequence length="186" mass="21079">MRNDVYNNRYHVPVISSPNPANETMMRDSVNIYVMINNEFIGHVGLVIGNGEDALLYDPAGSYTGCKNNQCEDGSYTLRGSGDFFQYPDFNWDDYLSYQLWDGDDIVIIEFVIPREQAEHITKLIYELGGANALFCATRITHVLKLSGGVFSNLDTPIYIRSPWELKKQLLDIYFPERGGIISGAY</sequence>
<evidence type="ECO:0000313" key="2">
    <source>
        <dbReference type="Proteomes" id="UP000251485"/>
    </source>
</evidence>
<accession>A0A2X2BUY2</accession>
<evidence type="ECO:0000313" key="1">
    <source>
        <dbReference type="EMBL" id="SPY98653.1"/>
    </source>
</evidence>